<comment type="caution">
    <text evidence="3">The sequence shown here is derived from an EMBL/GenBank/DDBJ whole genome shotgun (WGS) entry which is preliminary data.</text>
</comment>
<dbReference type="GO" id="GO:0019509">
    <property type="term" value="P:L-methionine salvage from methylthioadenosine"/>
    <property type="evidence" value="ECO:0007669"/>
    <property type="project" value="UniProtKB-UniRule"/>
</dbReference>
<dbReference type="InterPro" id="IPR005251">
    <property type="entry name" value="IF-M1Pi"/>
</dbReference>
<keyword evidence="2" id="KW-0486">Methionine biosynthesis</keyword>
<dbReference type="InterPro" id="IPR027363">
    <property type="entry name" value="M1Pi_N"/>
</dbReference>
<dbReference type="InterPro" id="IPR037171">
    <property type="entry name" value="NagB/RpiA_transferase-like"/>
</dbReference>
<dbReference type="InterPro" id="IPR000649">
    <property type="entry name" value="IF-2B-related"/>
</dbReference>
<evidence type="ECO:0000256" key="2">
    <source>
        <dbReference type="HAMAP-Rule" id="MF_01678"/>
    </source>
</evidence>
<comment type="similarity">
    <text evidence="2">Belongs to the EIF-2B alpha/beta/delta subunits family. MtnA subfamily.</text>
</comment>
<keyword evidence="2" id="KW-0028">Amino-acid biosynthesis</keyword>
<proteinExistence type="inferred from homology"/>
<dbReference type="Pfam" id="PF01008">
    <property type="entry name" value="IF-2B"/>
    <property type="match status" value="1"/>
</dbReference>
<keyword evidence="1 2" id="KW-0413">Isomerase</keyword>
<comment type="catalytic activity">
    <reaction evidence="2">
        <text>5-(methylsulfanyl)-alpha-D-ribose 1-phosphate = 5-(methylsulfanyl)-D-ribulose 1-phosphate</text>
        <dbReference type="Rhea" id="RHEA:19989"/>
        <dbReference type="ChEBI" id="CHEBI:58533"/>
        <dbReference type="ChEBI" id="CHEBI:58548"/>
        <dbReference type="EC" id="5.3.1.23"/>
    </reaction>
</comment>
<dbReference type="FunFam" id="1.20.120.420:FF:000003">
    <property type="entry name" value="Methylthioribose-1-phosphate isomerase"/>
    <property type="match status" value="1"/>
</dbReference>
<dbReference type="GO" id="GO:0046523">
    <property type="term" value="F:S-methyl-5-thioribose-1-phosphate isomerase activity"/>
    <property type="evidence" value="ECO:0007669"/>
    <property type="project" value="UniProtKB-UniRule"/>
</dbReference>
<dbReference type="HAMAP" id="MF_01678">
    <property type="entry name" value="Salvage_MtnA"/>
    <property type="match status" value="1"/>
</dbReference>
<dbReference type="FunFam" id="3.40.50.10470:FF:000006">
    <property type="entry name" value="Methylthioribose-1-phosphate isomerase"/>
    <property type="match status" value="1"/>
</dbReference>
<evidence type="ECO:0000313" key="4">
    <source>
        <dbReference type="Proteomes" id="UP000264071"/>
    </source>
</evidence>
<dbReference type="EMBL" id="DPIY01000006">
    <property type="protein sequence ID" value="HCT56635.1"/>
    <property type="molecule type" value="Genomic_DNA"/>
</dbReference>
<sequence>MPVPPLPLHVPAVGWSPDLRALRILDQRLLPGAQEVRDLVQLEEIVEAIRTLAVRGAPAIGVAAAIGLVVALEVDSGGQETRARALLADYAARLQRARPTAVNLGWAIDRLVRTAHRTAVGSMLAALRAEAEAIRAEDVAMCEAIGQHGLAVVPDGARVLTHCNAGALATAGIGTALAPLYMAHARGRALTVYADETRPLRQGARLTAWELSRAGISVSVLPDGAAASLLSQGLVDLVIVGADRIAANGDVANKVGTYGVALAAAAHHVPFYVAAPGSTIDPHTATGRDIVIEHRDADELGELPPGVPAWNPAFDVTPRALIRGYITDRGFVEPPFTLADYAGR</sequence>
<feature type="binding site" evidence="2">
    <location>
        <begin position="55"/>
        <end position="57"/>
    </location>
    <ligand>
        <name>substrate</name>
    </ligand>
</feature>
<dbReference type="InterPro" id="IPR042529">
    <property type="entry name" value="IF_2B-like_C"/>
</dbReference>
<dbReference type="SUPFAM" id="SSF100950">
    <property type="entry name" value="NagB/RpiA/CoA transferase-like"/>
    <property type="match status" value="1"/>
</dbReference>
<feature type="binding site" evidence="2">
    <location>
        <position position="202"/>
    </location>
    <ligand>
        <name>substrate</name>
    </ligand>
</feature>
<dbReference type="PANTHER" id="PTHR43475">
    <property type="entry name" value="METHYLTHIORIBOSE-1-PHOSPHATE ISOMERASE"/>
    <property type="match status" value="1"/>
</dbReference>
<feature type="active site" description="Proton donor" evidence="2">
    <location>
        <position position="243"/>
    </location>
</feature>
<evidence type="ECO:0000256" key="1">
    <source>
        <dbReference type="ARBA" id="ARBA00023235"/>
    </source>
</evidence>
<feature type="binding site" evidence="2">
    <location>
        <position position="98"/>
    </location>
    <ligand>
        <name>substrate</name>
    </ligand>
</feature>
<dbReference type="EC" id="5.3.1.23" evidence="2"/>
<comment type="pathway">
    <text evidence="2">Amino-acid biosynthesis; L-methionine biosynthesis via salvage pathway; L-methionine from S-methyl-5-thio-alpha-D-ribose 1-phosphate: step 1/6.</text>
</comment>
<dbReference type="InterPro" id="IPR011559">
    <property type="entry name" value="Initiation_fac_2B_a/b/d"/>
</dbReference>
<feature type="site" description="Transition state stabilizer" evidence="2">
    <location>
        <position position="163"/>
    </location>
</feature>
<dbReference type="PANTHER" id="PTHR43475:SF1">
    <property type="entry name" value="METHYLTHIORIBOSE-1-PHOSPHATE ISOMERASE"/>
    <property type="match status" value="1"/>
</dbReference>
<protein>
    <recommendedName>
        <fullName evidence="2">Methylthioribose-1-phosphate isomerase</fullName>
        <shortName evidence="2">M1Pi</shortName>
        <shortName evidence="2">MTR-1-P isomerase</shortName>
        <ecNumber evidence="2">5.3.1.23</ecNumber>
    </recommendedName>
    <alternativeName>
        <fullName evidence="2">S-methyl-5-thioribose-1-phosphate isomerase</fullName>
    </alternativeName>
</protein>
<dbReference type="Proteomes" id="UP000264071">
    <property type="component" value="Unassembled WGS sequence"/>
</dbReference>
<dbReference type="Gene3D" id="3.40.50.10470">
    <property type="entry name" value="Translation initiation factor eif-2b, domain 2"/>
    <property type="match status" value="1"/>
</dbReference>
<name>A0A3D4V6D0_9BACT</name>
<accession>A0A3D4V6D0</accession>
<dbReference type="NCBIfam" id="TIGR00524">
    <property type="entry name" value="eIF-2B_rel"/>
    <property type="match status" value="1"/>
</dbReference>
<dbReference type="OMA" id="CETRPLN"/>
<evidence type="ECO:0000313" key="3">
    <source>
        <dbReference type="EMBL" id="HCT56635.1"/>
    </source>
</evidence>
<organism evidence="3 4">
    <name type="scientific">Gemmatimonas aurantiaca</name>
    <dbReference type="NCBI Taxonomy" id="173480"/>
    <lineage>
        <taxon>Bacteria</taxon>
        <taxon>Pseudomonadati</taxon>
        <taxon>Gemmatimonadota</taxon>
        <taxon>Gemmatimonadia</taxon>
        <taxon>Gemmatimonadales</taxon>
        <taxon>Gemmatimonadaceae</taxon>
        <taxon>Gemmatimonas</taxon>
    </lineage>
</organism>
<reference evidence="3 4" key="1">
    <citation type="journal article" date="2018" name="Nat. Biotechnol.">
        <title>A standardized bacterial taxonomy based on genome phylogeny substantially revises the tree of life.</title>
        <authorList>
            <person name="Parks D.H."/>
            <person name="Chuvochina M."/>
            <person name="Waite D.W."/>
            <person name="Rinke C."/>
            <person name="Skarshewski A."/>
            <person name="Chaumeil P.A."/>
            <person name="Hugenholtz P."/>
        </authorList>
    </citation>
    <scope>NUCLEOTIDE SEQUENCE [LARGE SCALE GENOMIC DNA]</scope>
    <source>
        <strain evidence="3">UBA8844</strain>
    </source>
</reference>
<dbReference type="NCBIfam" id="NF004326">
    <property type="entry name" value="PRK05720.1"/>
    <property type="match status" value="1"/>
</dbReference>
<feature type="binding site" evidence="2">
    <location>
        <begin position="253"/>
        <end position="254"/>
    </location>
    <ligand>
        <name>substrate</name>
    </ligand>
</feature>
<dbReference type="NCBIfam" id="TIGR00512">
    <property type="entry name" value="salvage_mtnA"/>
    <property type="match status" value="1"/>
</dbReference>
<dbReference type="UniPathway" id="UPA00904">
    <property type="reaction ID" value="UER00874"/>
</dbReference>
<gene>
    <name evidence="2 3" type="primary">mtnA</name>
    <name evidence="3" type="ORF">DGD08_05400</name>
</gene>
<dbReference type="SMR" id="A0A3D4V6D0"/>
<comment type="function">
    <text evidence="2">Catalyzes the interconversion of methylthioribose-1-phosphate (MTR-1-P) into methylthioribulose-1-phosphate (MTRu-1-P).</text>
</comment>
<dbReference type="AlphaFoldDB" id="A0A3D4V6D0"/>
<dbReference type="Gene3D" id="1.20.120.420">
    <property type="entry name" value="translation initiation factor eif-2b, domain 1"/>
    <property type="match status" value="1"/>
</dbReference>